<name>A0A7W7W189_9ACTN</name>
<reference evidence="1 2" key="1">
    <citation type="submission" date="2020-08" db="EMBL/GenBank/DDBJ databases">
        <title>Sequencing the genomes of 1000 actinobacteria strains.</title>
        <authorList>
            <person name="Klenk H.-P."/>
        </authorList>
    </citation>
    <scope>NUCLEOTIDE SEQUENCE [LARGE SCALE GENOMIC DNA]</scope>
    <source>
        <strain evidence="1 2">DSM 102030</strain>
    </source>
</reference>
<keyword evidence="2" id="KW-1185">Reference proteome</keyword>
<evidence type="ECO:0000313" key="1">
    <source>
        <dbReference type="EMBL" id="MBB4930687.1"/>
    </source>
</evidence>
<dbReference type="AlphaFoldDB" id="A0A7W7W189"/>
<accession>A0A7W7W189</accession>
<gene>
    <name evidence="1" type="ORF">F4561_001507</name>
</gene>
<dbReference type="Proteomes" id="UP000523007">
    <property type="component" value="Unassembled WGS sequence"/>
</dbReference>
<comment type="caution">
    <text evidence="1">The sequence shown here is derived from an EMBL/GenBank/DDBJ whole genome shotgun (WGS) entry which is preliminary data.</text>
</comment>
<sequence>MAALTAWFPDSGPLDILRRLRRDDLVVLCDPGEWELVRAEDAEGPTQDDFIESLGSGLHPFMG</sequence>
<protein>
    <submittedName>
        <fullName evidence="1">Uncharacterized protein</fullName>
    </submittedName>
</protein>
<proteinExistence type="predicted"/>
<evidence type="ECO:0000313" key="2">
    <source>
        <dbReference type="Proteomes" id="UP000523007"/>
    </source>
</evidence>
<dbReference type="EMBL" id="JACHJT010000001">
    <property type="protein sequence ID" value="MBB4930687.1"/>
    <property type="molecule type" value="Genomic_DNA"/>
</dbReference>
<organism evidence="1 2">
    <name type="scientific">Lipingzhangella halophila</name>
    <dbReference type="NCBI Taxonomy" id="1783352"/>
    <lineage>
        <taxon>Bacteria</taxon>
        <taxon>Bacillati</taxon>
        <taxon>Actinomycetota</taxon>
        <taxon>Actinomycetes</taxon>
        <taxon>Streptosporangiales</taxon>
        <taxon>Nocardiopsidaceae</taxon>
        <taxon>Lipingzhangella</taxon>
    </lineage>
</organism>